<gene>
    <name evidence="2" type="ORF">Fcan01_18898</name>
</gene>
<evidence type="ECO:0000256" key="1">
    <source>
        <dbReference type="SAM" id="MobiDB-lite"/>
    </source>
</evidence>
<feature type="region of interest" description="Disordered" evidence="1">
    <location>
        <begin position="323"/>
        <end position="343"/>
    </location>
</feature>
<protein>
    <submittedName>
        <fullName evidence="2">Uncharacterized protein</fullName>
    </submittedName>
</protein>
<feature type="compositionally biased region" description="Polar residues" evidence="1">
    <location>
        <begin position="323"/>
        <end position="336"/>
    </location>
</feature>
<organism evidence="2 3">
    <name type="scientific">Folsomia candida</name>
    <name type="common">Springtail</name>
    <dbReference type="NCBI Taxonomy" id="158441"/>
    <lineage>
        <taxon>Eukaryota</taxon>
        <taxon>Metazoa</taxon>
        <taxon>Ecdysozoa</taxon>
        <taxon>Arthropoda</taxon>
        <taxon>Hexapoda</taxon>
        <taxon>Collembola</taxon>
        <taxon>Entomobryomorpha</taxon>
        <taxon>Isotomoidea</taxon>
        <taxon>Isotomidae</taxon>
        <taxon>Proisotominae</taxon>
        <taxon>Folsomia</taxon>
    </lineage>
</organism>
<dbReference type="OMA" id="NSRHQPY"/>
<accession>A0A226DNF1</accession>
<keyword evidence="3" id="KW-1185">Reference proteome</keyword>
<sequence>MSEDKNETPSLSKIAESLEKHESALEALKNIPEILKKLTETGGLPQETNKASWSLGLSDEEDDGGENDDLNVHNLIGTSQNDISEDINDPEIESILQDVEKEIEFGPELKPHVAESFLRTVNRPLTKETKSSLKEKVKIPANCKQFMPPKVNQEIWRLLPQPAKMADLKNQQHQQILSHGLSILSSIANIVAENKDKIPKEVTSTVLQLAIDGSNIFGDQFQTVNGTRRFEMKRFLNPEYAGICNNKIPSGEFLFGTDLADILKSSKTTSALMRNTVNRNSRHQPYMKAAVPRQAGSANLNWNRPFSYPKRGNGLNRFRQTFQANQPRFQSQNFSQPRFKRGQ</sequence>
<evidence type="ECO:0000313" key="2">
    <source>
        <dbReference type="EMBL" id="OXA46374.1"/>
    </source>
</evidence>
<evidence type="ECO:0000313" key="3">
    <source>
        <dbReference type="Proteomes" id="UP000198287"/>
    </source>
</evidence>
<comment type="caution">
    <text evidence="2">The sequence shown here is derived from an EMBL/GenBank/DDBJ whole genome shotgun (WGS) entry which is preliminary data.</text>
</comment>
<dbReference type="EMBL" id="LNIX01000015">
    <property type="protein sequence ID" value="OXA46374.1"/>
    <property type="molecule type" value="Genomic_DNA"/>
</dbReference>
<dbReference type="OrthoDB" id="7701249at2759"/>
<dbReference type="PANTHER" id="PTHR34239:SF2">
    <property type="entry name" value="TRANSPOSABLE ELEMENT P TRANSPOSASE_THAP9 CONSERVED DOMAIN-CONTAINING PROTEIN"/>
    <property type="match status" value="1"/>
</dbReference>
<dbReference type="Proteomes" id="UP000198287">
    <property type="component" value="Unassembled WGS sequence"/>
</dbReference>
<feature type="compositionally biased region" description="Acidic residues" evidence="1">
    <location>
        <begin position="58"/>
        <end position="67"/>
    </location>
</feature>
<name>A0A226DNF1_FOLCA</name>
<feature type="region of interest" description="Disordered" evidence="1">
    <location>
        <begin position="39"/>
        <end position="67"/>
    </location>
</feature>
<dbReference type="AlphaFoldDB" id="A0A226DNF1"/>
<proteinExistence type="predicted"/>
<reference evidence="2 3" key="1">
    <citation type="submission" date="2015-12" db="EMBL/GenBank/DDBJ databases">
        <title>The genome of Folsomia candida.</title>
        <authorList>
            <person name="Faddeeva A."/>
            <person name="Derks M.F."/>
            <person name="Anvar Y."/>
            <person name="Smit S."/>
            <person name="Van Straalen N."/>
            <person name="Roelofs D."/>
        </authorList>
    </citation>
    <scope>NUCLEOTIDE SEQUENCE [LARGE SCALE GENOMIC DNA]</scope>
    <source>
        <strain evidence="2 3">VU population</strain>
        <tissue evidence="2">Whole body</tissue>
    </source>
</reference>
<dbReference type="PANTHER" id="PTHR34239">
    <property type="entry name" value="APPLE DOMAIN-CONTAINING PROTEIN"/>
    <property type="match status" value="1"/>
</dbReference>